<evidence type="ECO:0000256" key="5">
    <source>
        <dbReference type="ARBA" id="ARBA00022989"/>
    </source>
</evidence>
<comment type="subcellular location">
    <subcellularLocation>
        <location evidence="1">Cell membrane</location>
        <topology evidence="1">Multi-pass membrane protein</topology>
    </subcellularLocation>
</comment>
<feature type="transmembrane region" description="Helical" evidence="7">
    <location>
        <begin position="118"/>
        <end position="139"/>
    </location>
</feature>
<dbReference type="GO" id="GO:0022857">
    <property type="term" value="F:transmembrane transporter activity"/>
    <property type="evidence" value="ECO:0007669"/>
    <property type="project" value="InterPro"/>
</dbReference>
<evidence type="ECO:0000256" key="1">
    <source>
        <dbReference type="ARBA" id="ARBA00004651"/>
    </source>
</evidence>
<dbReference type="InterPro" id="IPR011701">
    <property type="entry name" value="MFS"/>
</dbReference>
<organism evidence="9 10">
    <name type="scientific">Mycolicibacterium iranicum</name>
    <name type="common">Mycobacterium iranicum</name>
    <dbReference type="NCBI Taxonomy" id="912594"/>
    <lineage>
        <taxon>Bacteria</taxon>
        <taxon>Bacillati</taxon>
        <taxon>Actinomycetota</taxon>
        <taxon>Actinomycetes</taxon>
        <taxon>Mycobacteriales</taxon>
        <taxon>Mycobacteriaceae</taxon>
        <taxon>Mycolicibacterium</taxon>
    </lineage>
</organism>
<evidence type="ECO:0000256" key="2">
    <source>
        <dbReference type="ARBA" id="ARBA00022448"/>
    </source>
</evidence>
<evidence type="ECO:0000256" key="7">
    <source>
        <dbReference type="SAM" id="Phobius"/>
    </source>
</evidence>
<feature type="transmembrane region" description="Helical" evidence="7">
    <location>
        <begin position="178"/>
        <end position="200"/>
    </location>
</feature>
<dbReference type="SUPFAM" id="SSF103473">
    <property type="entry name" value="MFS general substrate transporter"/>
    <property type="match status" value="1"/>
</dbReference>
<keyword evidence="6 7" id="KW-0472">Membrane</keyword>
<dbReference type="Proteomes" id="UP000078396">
    <property type="component" value="Unassembled WGS sequence"/>
</dbReference>
<feature type="transmembrane region" description="Helical" evidence="7">
    <location>
        <begin position="52"/>
        <end position="73"/>
    </location>
</feature>
<dbReference type="PRINTS" id="PR01036">
    <property type="entry name" value="TCRTETB"/>
</dbReference>
<dbReference type="RefSeq" id="WP_064279720.1">
    <property type="nucleotide sequence ID" value="NZ_LWCS01000001.1"/>
</dbReference>
<keyword evidence="4 7" id="KW-0812">Transmembrane</keyword>
<dbReference type="eggNOG" id="COG0477">
    <property type="taxonomic scope" value="Bacteria"/>
</dbReference>
<sequence>MRRCAESERGCVHERHRVSGAAQRAPLLAAGFTTAFGAHAVAGTLGTTTTGTAASLLTLGALLAIYDGAEVILKPVFGTLADRIGARTVLIAGLVIFAAASASYAIADDPAWLWAGRFGQGVGAAAFSPAASALVALLTPAKAQGRAFGTYGSYKSLGYTLGPLLGGVIVALGGLRSLFAVTAVLAAVVAVWAAGSVPPVRPKARQRQTLVDTLRRFSESSFVTPTLALAATTAALSVGVGFLPVLGTQAGLSPVVTGAVVSVLALTTAIAQPLTGRALDAERITVTGGITVGIVFTASGLALALLPGLAGLLCAAIVIGAGCGLITPLAFAMLARSTPQNRLGQTMGAAEIGRECGDAAGPLAVASIAAVTSVPFGFAGLAIIVSLTGVATAGFNRVRGRGERG</sequence>
<evidence type="ECO:0000256" key="6">
    <source>
        <dbReference type="ARBA" id="ARBA00023136"/>
    </source>
</evidence>
<feature type="transmembrane region" description="Helical" evidence="7">
    <location>
        <begin position="85"/>
        <end position="106"/>
    </location>
</feature>
<dbReference type="Pfam" id="PF07690">
    <property type="entry name" value="MFS_1"/>
    <property type="match status" value="1"/>
</dbReference>
<dbReference type="EMBL" id="LWCS01000001">
    <property type="protein sequence ID" value="OAN42385.1"/>
    <property type="molecule type" value="Genomic_DNA"/>
</dbReference>
<dbReference type="OrthoDB" id="9814303at2"/>
<dbReference type="GO" id="GO:0005886">
    <property type="term" value="C:plasma membrane"/>
    <property type="evidence" value="ECO:0007669"/>
    <property type="project" value="UniProtKB-SubCell"/>
</dbReference>
<proteinExistence type="predicted"/>
<feature type="domain" description="Major facilitator superfamily (MFS) profile" evidence="8">
    <location>
        <begin position="23"/>
        <end position="397"/>
    </location>
</feature>
<evidence type="ECO:0000256" key="4">
    <source>
        <dbReference type="ARBA" id="ARBA00022692"/>
    </source>
</evidence>
<accession>A0A178M3D4</accession>
<evidence type="ECO:0000313" key="10">
    <source>
        <dbReference type="Proteomes" id="UP000078396"/>
    </source>
</evidence>
<dbReference type="Gene3D" id="1.20.1250.20">
    <property type="entry name" value="MFS general substrate transporter like domains"/>
    <property type="match status" value="1"/>
</dbReference>
<dbReference type="PANTHER" id="PTHR23517">
    <property type="entry name" value="RESISTANCE PROTEIN MDTM, PUTATIVE-RELATED-RELATED"/>
    <property type="match status" value="1"/>
</dbReference>
<keyword evidence="3" id="KW-1003">Cell membrane</keyword>
<dbReference type="InterPro" id="IPR020846">
    <property type="entry name" value="MFS_dom"/>
</dbReference>
<dbReference type="PROSITE" id="PS50850">
    <property type="entry name" value="MFS"/>
    <property type="match status" value="1"/>
</dbReference>
<feature type="transmembrane region" description="Helical" evidence="7">
    <location>
        <begin position="151"/>
        <end position="172"/>
    </location>
</feature>
<feature type="transmembrane region" description="Helical" evidence="7">
    <location>
        <begin position="310"/>
        <end position="335"/>
    </location>
</feature>
<comment type="caution">
    <text evidence="9">The sequence shown here is derived from an EMBL/GenBank/DDBJ whole genome shotgun (WGS) entry which is preliminary data.</text>
</comment>
<evidence type="ECO:0000313" key="9">
    <source>
        <dbReference type="EMBL" id="OAN42385.1"/>
    </source>
</evidence>
<dbReference type="STRING" id="912594.AWC12_15470"/>
<evidence type="ECO:0000256" key="3">
    <source>
        <dbReference type="ARBA" id="ARBA00022475"/>
    </source>
</evidence>
<dbReference type="AlphaFoldDB" id="A0A178M3D4"/>
<protein>
    <submittedName>
        <fullName evidence="9">MFS transporter</fullName>
    </submittedName>
</protein>
<dbReference type="InterPro" id="IPR050171">
    <property type="entry name" value="MFS_Transporters"/>
</dbReference>
<dbReference type="InterPro" id="IPR036259">
    <property type="entry name" value="MFS_trans_sf"/>
</dbReference>
<evidence type="ECO:0000259" key="8">
    <source>
        <dbReference type="PROSITE" id="PS50850"/>
    </source>
</evidence>
<keyword evidence="5 7" id="KW-1133">Transmembrane helix</keyword>
<keyword evidence="2" id="KW-0813">Transport</keyword>
<name>A0A178M3D4_MYCIR</name>
<reference evidence="9 10" key="1">
    <citation type="submission" date="2016-04" db="EMBL/GenBank/DDBJ databases">
        <title>Draft Genome Sequences of Staphylococcus capitis Strain H36, S. capitis Strain H65, S. cohnii Strain H62, S. hominis Strain H69, Mycobacterium iranicum Strain H39, Plantibacter sp. Strain H53, Pseudomonas oryzihabitans Strain H72, and Microbacterium sp. Strain H83, isolated from residential settings.</title>
        <authorList>
            <person name="Lymperopoulou D."/>
            <person name="Adams R.I."/>
            <person name="Lindow S."/>
            <person name="Coil D.A."/>
            <person name="Jospin G."/>
            <person name="Eisen J.A."/>
        </authorList>
    </citation>
    <scope>NUCLEOTIDE SEQUENCE [LARGE SCALE GENOMIC DNA]</scope>
    <source>
        <strain evidence="9 10">H39</strain>
    </source>
</reference>
<feature type="transmembrane region" description="Helical" evidence="7">
    <location>
        <begin position="378"/>
        <end position="395"/>
    </location>
</feature>
<feature type="transmembrane region" description="Helical" evidence="7">
    <location>
        <begin position="284"/>
        <end position="304"/>
    </location>
</feature>
<gene>
    <name evidence="9" type="ORF">A4X20_01415</name>
</gene>
<feature type="transmembrane region" description="Helical" evidence="7">
    <location>
        <begin position="25"/>
        <end position="46"/>
    </location>
</feature>
<feature type="transmembrane region" description="Helical" evidence="7">
    <location>
        <begin position="221"/>
        <end position="246"/>
    </location>
</feature>